<reference evidence="7" key="2">
    <citation type="submission" date="2010-05" db="EMBL/GenBank/DDBJ databases">
        <authorList>
            <person name="Almeida L.G."/>
            <person name="Nicolas M.F."/>
            <person name="Souza R.C."/>
            <person name="Vasconcelos A.T.R."/>
        </authorList>
    </citation>
    <scope>NUCLEOTIDE SEQUENCE</scope>
</reference>
<dbReference type="GO" id="GO:0031514">
    <property type="term" value="C:motile cilium"/>
    <property type="evidence" value="ECO:0007669"/>
    <property type="project" value="TreeGrafter"/>
</dbReference>
<sequence length="972" mass="109355">MTPSVQDRPLGAMVIGREVALPTLFETVRQPHWQPFATAGKNVCFTLVLVTRPPCDIMINFSLRFKVITGRSSPIMEALRNAHLDWLSGFNPRVPLLNVSSIRERRELVLASANVLLFYYYDGDREKILPVLGHKSHINMIGCDGSGRFVVSSDTSYSINVWDRGSMPVDDAQPPLAIRTIFEPFKGTEINAVAMSHEGKFLLAGGGADQCSQLKIWSWTVGNDFPDDTIALPVRLGRIKMLRFCVDRGRRNQFVVTMESCVVFGAWDAKEQKLSIQIPKRHGFQDYNDSVFVEGTDRAVSVTRAGMAVLWSDDRKAQPPDGSSETLLRKEFLKSLHLKYASINVVRSCDEKIVTGDDDGEIRFYDNSMKILYWFKQEDLEPIRTLSFELSETRQTKKVVPVDEQILAGEQSTTETVEQEKQVVELPIEEIAPKDVSFDAKPVIVRGFVSATKSGKIYDIDIVYNKIQELFLPSPSIITAADVHPIRSELCTCDGNGRMVIYDLKTKTPTTTLDVPIQRTRRGRITTLAYSPCGTFLAGGAENGYLWMVEPSVMILSASSPLQFSNEKLRMIMFSSDSKYLVCVEEQNNIAVLQREKESWKTMGRCASHKVVDLTFLNAAEFVSIGEDRHMVQYSIAGSEQTQLAPLAIVKRRRIEQSALPTAMLLLTVDQLLVANDQLKFKLFNAKTFEILHTFLGPFHDGENFFLFITNNNIYLHQLPVDGNPFKYLAVRGHPKRLKWMQLTGGPERFAVSYGEGDHAIALWKVNTSPVLDNLKHAGTGLDPFCALLPGGKSGCYVREMLSLFFYNQISPKNSDGDAELTLRDAMETKDVPNYMRSIGFHMSQYEEQNLCKEMELLGTGYLTFEEVVKLFLNHRTSNSPNNEDIRMAVTYIGATVESGSQVDLRKLRELLATIGEPIDEKTTEFYCKILFPAVQSMDDAVKHDNDVATSDCEEDQRSHLVSIEEFTEKLG</sequence>
<dbReference type="VEuPathDB" id="VectorBase:ADAR2_005198"/>
<evidence type="ECO:0000256" key="3">
    <source>
        <dbReference type="ARBA" id="ARBA00022737"/>
    </source>
</evidence>
<keyword evidence="9" id="KW-1185">Reference proteome</keyword>
<comment type="subcellular location">
    <subcellularLocation>
        <location evidence="1">Cell projection</location>
        <location evidence="1">Cilium</location>
    </subcellularLocation>
</comment>
<feature type="repeat" description="WD" evidence="6">
    <location>
        <begin position="131"/>
        <end position="163"/>
    </location>
</feature>
<evidence type="ECO:0000256" key="6">
    <source>
        <dbReference type="PROSITE-ProRule" id="PRU00221"/>
    </source>
</evidence>
<dbReference type="PROSITE" id="PS50082">
    <property type="entry name" value="WD_REPEATS_2"/>
    <property type="match status" value="1"/>
</dbReference>
<evidence type="ECO:0000256" key="4">
    <source>
        <dbReference type="ARBA" id="ARBA00023273"/>
    </source>
</evidence>
<keyword evidence="2 6" id="KW-0853">WD repeat</keyword>
<dbReference type="InterPro" id="IPR001680">
    <property type="entry name" value="WD40_rpt"/>
</dbReference>
<name>W5J5X5_ANODA</name>
<reference evidence="8" key="4">
    <citation type="submission" date="2015-06" db="UniProtKB">
        <authorList>
            <consortium name="EnsemblMetazoa"/>
        </authorList>
    </citation>
    <scope>IDENTIFICATION</scope>
</reference>
<dbReference type="InterPro" id="IPR036322">
    <property type="entry name" value="WD40_repeat_dom_sf"/>
</dbReference>
<dbReference type="InterPro" id="IPR050630">
    <property type="entry name" value="WD_repeat_EMAP"/>
</dbReference>
<dbReference type="PANTHER" id="PTHR13720:SF13">
    <property type="entry name" value="CILIA- AND FLAGELLA-ASSOCIATED PROTEIN 251"/>
    <property type="match status" value="1"/>
</dbReference>
<protein>
    <recommendedName>
        <fullName evidence="5">Cilia- and flagella-associated protein 251</fullName>
    </recommendedName>
</protein>
<evidence type="ECO:0000256" key="1">
    <source>
        <dbReference type="ARBA" id="ARBA00004138"/>
    </source>
</evidence>
<dbReference type="OMA" id="YYAQIRA"/>
<reference evidence="7 9" key="1">
    <citation type="journal article" date="2010" name="BMC Genomics">
        <title>Combination of measures distinguishes pre-miRNAs from other stem-loops in the genome of the newly sequenced Anopheles darlingi.</title>
        <authorList>
            <person name="Mendes N.D."/>
            <person name="Freitas A.T."/>
            <person name="Vasconcelos A.T."/>
            <person name="Sagot M.F."/>
        </authorList>
    </citation>
    <scope>NUCLEOTIDE SEQUENCE</scope>
</reference>
<dbReference type="SUPFAM" id="SSF50978">
    <property type="entry name" value="WD40 repeat-like"/>
    <property type="match status" value="2"/>
</dbReference>
<dbReference type="STRING" id="43151.W5J5X5"/>
<dbReference type="AlphaFoldDB" id="W5J5X5"/>
<dbReference type="SUPFAM" id="SSF47473">
    <property type="entry name" value="EF-hand"/>
    <property type="match status" value="1"/>
</dbReference>
<dbReference type="EnsemblMetazoa" id="ADAC009611-RA">
    <property type="protein sequence ID" value="ADAC009611-PA"/>
    <property type="gene ID" value="ADAC009611"/>
</dbReference>
<dbReference type="HOGENOM" id="CLU_305285_0_0_1"/>
<dbReference type="VEuPathDB" id="VectorBase:ADAC009611"/>
<keyword evidence="3" id="KW-0677">Repeat</keyword>
<dbReference type="Gene3D" id="1.10.238.10">
    <property type="entry name" value="EF-hand"/>
    <property type="match status" value="1"/>
</dbReference>
<evidence type="ECO:0000256" key="2">
    <source>
        <dbReference type="ARBA" id="ARBA00022574"/>
    </source>
</evidence>
<dbReference type="EMBL" id="ADMH02002119">
    <property type="protein sequence ID" value="ETN58793.1"/>
    <property type="molecule type" value="Genomic_DNA"/>
</dbReference>
<evidence type="ECO:0000313" key="8">
    <source>
        <dbReference type="EnsemblMetazoa" id="ADAC009611-PA"/>
    </source>
</evidence>
<reference evidence="7" key="3">
    <citation type="journal article" date="2013" name="Nucleic Acids Res.">
        <title>The genome of Anopheles darlingi, the main neotropical malaria vector.</title>
        <authorList>
            <person name="Marinotti O."/>
            <person name="Cerqueira G.C."/>
            <person name="de Almeida L.G."/>
            <person name="Ferro M.I."/>
            <person name="Loreto E.L."/>
            <person name="Zaha A."/>
            <person name="Teixeira S.M."/>
            <person name="Wespiser A.R."/>
            <person name="Almeida E Silva A."/>
            <person name="Schlindwein A.D."/>
            <person name="Pacheco A.C."/>
            <person name="Silva A.L."/>
            <person name="Graveley B.R."/>
            <person name="Walenz B.P."/>
            <person name="Lima Bde A."/>
            <person name="Ribeiro C.A."/>
            <person name="Nunes-Silva C.G."/>
            <person name="de Carvalho C.R."/>
            <person name="Soares C.M."/>
            <person name="de Menezes C.B."/>
            <person name="Matiolli C."/>
            <person name="Caffrey D."/>
            <person name="Araujo D.A."/>
            <person name="de Oliveira D.M."/>
            <person name="Golenbock D."/>
            <person name="Grisard E.C."/>
            <person name="Fantinatti-Garboggini F."/>
            <person name="de Carvalho F.M."/>
            <person name="Barcellos F.G."/>
            <person name="Prosdocimi F."/>
            <person name="May G."/>
            <person name="Azevedo Junior G.M."/>
            <person name="Guimaraes G.M."/>
            <person name="Goldman G.H."/>
            <person name="Padilha I.Q."/>
            <person name="Batista Jda S."/>
            <person name="Ferro J.A."/>
            <person name="Ribeiro J.M."/>
            <person name="Fietto J.L."/>
            <person name="Dabbas K.M."/>
            <person name="Cerdeira L."/>
            <person name="Agnez-Lima L.F."/>
            <person name="Brocchi M."/>
            <person name="de Carvalho M.O."/>
            <person name="Teixeira Mde M."/>
            <person name="Diniz Maia Mde M."/>
            <person name="Goldman M.H."/>
            <person name="Cruz Schneider M.P."/>
            <person name="Felipe M.S."/>
            <person name="Hungria M."/>
            <person name="Nicolas M.F."/>
            <person name="Pereira M."/>
            <person name="Montes M.A."/>
            <person name="Cantao M.E."/>
            <person name="Vincentz M."/>
            <person name="Rafael M.S."/>
            <person name="Silverman N."/>
            <person name="Stoco P.H."/>
            <person name="Souza R.C."/>
            <person name="Vicentini R."/>
            <person name="Gazzinelli R.T."/>
            <person name="Neves Rde O."/>
            <person name="Silva R."/>
            <person name="Astolfi-Filho S."/>
            <person name="Maciel T.E."/>
            <person name="Urmenyi T.P."/>
            <person name="Tadei W.P."/>
            <person name="Camargo E.P."/>
            <person name="de Vasconcelos A.T."/>
        </authorList>
    </citation>
    <scope>NUCLEOTIDE SEQUENCE</scope>
</reference>
<dbReference type="SMART" id="SM00320">
    <property type="entry name" value="WD40"/>
    <property type="match status" value="5"/>
</dbReference>
<dbReference type="PANTHER" id="PTHR13720">
    <property type="entry name" value="WD-40 REPEAT PROTEIN"/>
    <property type="match status" value="1"/>
</dbReference>
<dbReference type="Proteomes" id="UP000000673">
    <property type="component" value="Unassembled WGS sequence"/>
</dbReference>
<dbReference type="InterPro" id="IPR011992">
    <property type="entry name" value="EF-hand-dom_pair"/>
</dbReference>
<accession>W5J5X5</accession>
<evidence type="ECO:0000313" key="7">
    <source>
        <dbReference type="EMBL" id="ETN58793.1"/>
    </source>
</evidence>
<organism evidence="7">
    <name type="scientific">Anopheles darlingi</name>
    <name type="common">Mosquito</name>
    <dbReference type="NCBI Taxonomy" id="43151"/>
    <lineage>
        <taxon>Eukaryota</taxon>
        <taxon>Metazoa</taxon>
        <taxon>Ecdysozoa</taxon>
        <taxon>Arthropoda</taxon>
        <taxon>Hexapoda</taxon>
        <taxon>Insecta</taxon>
        <taxon>Pterygota</taxon>
        <taxon>Neoptera</taxon>
        <taxon>Endopterygota</taxon>
        <taxon>Diptera</taxon>
        <taxon>Nematocera</taxon>
        <taxon>Culicoidea</taxon>
        <taxon>Culicidae</taxon>
        <taxon>Anophelinae</taxon>
        <taxon>Anopheles</taxon>
    </lineage>
</organism>
<dbReference type="eggNOG" id="ENOG502QQ05">
    <property type="taxonomic scope" value="Eukaryota"/>
</dbReference>
<gene>
    <name evidence="7" type="ORF">AND_009611</name>
</gene>
<evidence type="ECO:0000313" key="9">
    <source>
        <dbReference type="Proteomes" id="UP000000673"/>
    </source>
</evidence>
<keyword evidence="4" id="KW-0966">Cell projection</keyword>
<proteinExistence type="predicted"/>
<evidence type="ECO:0000256" key="5">
    <source>
        <dbReference type="ARBA" id="ARBA00040994"/>
    </source>
</evidence>
<dbReference type="Gene3D" id="2.130.10.10">
    <property type="entry name" value="YVTN repeat-like/Quinoprotein amine dehydrogenase"/>
    <property type="match status" value="2"/>
</dbReference>
<dbReference type="InterPro" id="IPR015943">
    <property type="entry name" value="WD40/YVTN_repeat-like_dom_sf"/>
</dbReference>